<accession>A0A1H1ZWQ2</accession>
<evidence type="ECO:0000256" key="1">
    <source>
        <dbReference type="SAM" id="SignalP"/>
    </source>
</evidence>
<proteinExistence type="predicted"/>
<protein>
    <submittedName>
        <fullName evidence="2">Uncharacterized protein</fullName>
    </submittedName>
</protein>
<dbReference type="STRING" id="652787.SAMN05216490_3279"/>
<evidence type="ECO:0000313" key="3">
    <source>
        <dbReference type="Proteomes" id="UP000199679"/>
    </source>
</evidence>
<organism evidence="2 3">
    <name type="scientific">Mucilaginibacter mallensis</name>
    <dbReference type="NCBI Taxonomy" id="652787"/>
    <lineage>
        <taxon>Bacteria</taxon>
        <taxon>Pseudomonadati</taxon>
        <taxon>Bacteroidota</taxon>
        <taxon>Sphingobacteriia</taxon>
        <taxon>Sphingobacteriales</taxon>
        <taxon>Sphingobacteriaceae</taxon>
        <taxon>Mucilaginibacter</taxon>
    </lineage>
</organism>
<gene>
    <name evidence="2" type="ORF">SAMN05216490_3279</name>
</gene>
<evidence type="ECO:0000313" key="2">
    <source>
        <dbReference type="EMBL" id="SDT38110.1"/>
    </source>
</evidence>
<dbReference type="AlphaFoldDB" id="A0A1H1ZWQ2"/>
<dbReference type="Proteomes" id="UP000199679">
    <property type="component" value="Chromosome I"/>
</dbReference>
<name>A0A1H1ZWQ2_MUCMA</name>
<reference evidence="2 3" key="1">
    <citation type="submission" date="2016-10" db="EMBL/GenBank/DDBJ databases">
        <authorList>
            <person name="de Groot N.N."/>
        </authorList>
    </citation>
    <scope>NUCLEOTIDE SEQUENCE [LARGE SCALE GENOMIC DNA]</scope>
    <source>
        <strain evidence="2 3">MP1X4</strain>
    </source>
</reference>
<feature type="chain" id="PRO_5009268176" evidence="1">
    <location>
        <begin position="35"/>
        <end position="76"/>
    </location>
</feature>
<keyword evidence="1" id="KW-0732">Signal</keyword>
<sequence length="76" mass="8162">MNGYITPKVNFKCNTLMKNIIKTGLVAISVLSFAACSGRKAAASTDTTTVRVDSTVKTTTVDSLQKDTTKKDTTKM</sequence>
<feature type="signal peptide" evidence="1">
    <location>
        <begin position="1"/>
        <end position="34"/>
    </location>
</feature>
<dbReference type="EMBL" id="LT629740">
    <property type="protein sequence ID" value="SDT38110.1"/>
    <property type="molecule type" value="Genomic_DNA"/>
</dbReference>
<keyword evidence="3" id="KW-1185">Reference proteome</keyword>